<sequence>MNVSAATSGASPPVLPLVPPDETPVPPWCLAALCVACALSLLGSALLLGTYAAWPSLRTPARRLLASLAAADALTSVAYLYGALRQFHGDSWDCALQGAMSSVANSASFFLTVAIALHLHVTIVRGDLRMAERMHVWLHVVSWLVPLVSTSLAMALGHLGYDGSAVSVGWCWVRIDTSGALLWMLLTGKLWELLAYTALPVLYLHTTCHIRKVRKDLSEYRSLLHSGGPPARGAAGGPVTRGGVPAGGVPAGGGGPGGDGKLVLIPVVFVALRVWSTVRFFLALTDSPALHHPALVLLHGVGNSLQGAANCALFVFCTPPVRARLFSALCCRSRRPRRSRHLVEEISG</sequence>
<evidence type="ECO:0000256" key="5">
    <source>
        <dbReference type="SAM" id="Phobius"/>
    </source>
</evidence>
<dbReference type="Pfam" id="PF00001">
    <property type="entry name" value="7tm_1"/>
    <property type="match status" value="1"/>
</dbReference>
<comment type="subcellular location">
    <subcellularLocation>
        <location evidence="1">Membrane</location>
        <topology evidence="1">Multi-pass membrane protein</topology>
    </subcellularLocation>
</comment>
<dbReference type="RefSeq" id="XP_032824266.1">
    <property type="nucleotide sequence ID" value="XM_032968375.1"/>
</dbReference>
<protein>
    <submittedName>
        <fullName evidence="9">G-protein coupled receptor 157 isoform X1</fullName>
    </submittedName>
</protein>
<feature type="transmembrane region" description="Helical" evidence="5">
    <location>
        <begin position="136"/>
        <end position="161"/>
    </location>
</feature>
<feature type="transmembrane region" description="Helical" evidence="5">
    <location>
        <begin position="104"/>
        <end position="124"/>
    </location>
</feature>
<feature type="domain" description="G-protein coupled receptors family 2 profile 2" evidence="6">
    <location>
        <begin position="29"/>
        <end position="186"/>
    </location>
</feature>
<gene>
    <name evidence="9" type="primary">GPR157</name>
</gene>
<dbReference type="GO" id="GO:0005886">
    <property type="term" value="C:plasma membrane"/>
    <property type="evidence" value="ECO:0007669"/>
    <property type="project" value="TreeGrafter"/>
</dbReference>
<evidence type="ECO:0000256" key="3">
    <source>
        <dbReference type="ARBA" id="ARBA00022989"/>
    </source>
</evidence>
<dbReference type="PANTHER" id="PTHR23112:SF47">
    <property type="entry name" value="G-PROTEIN COUPLED RECEPTOR 157"/>
    <property type="match status" value="1"/>
</dbReference>
<dbReference type="GO" id="GO:0004930">
    <property type="term" value="F:G protein-coupled receptor activity"/>
    <property type="evidence" value="ECO:0007669"/>
    <property type="project" value="InterPro"/>
</dbReference>
<dbReference type="GO" id="GO:0007166">
    <property type="term" value="P:cell surface receptor signaling pathway"/>
    <property type="evidence" value="ECO:0007669"/>
    <property type="project" value="InterPro"/>
</dbReference>
<accession>A0AAJ7TWG7</accession>
<evidence type="ECO:0000256" key="2">
    <source>
        <dbReference type="ARBA" id="ARBA00022692"/>
    </source>
</evidence>
<dbReference type="InterPro" id="IPR000276">
    <property type="entry name" value="GPCR_Rhodpsn"/>
</dbReference>
<evidence type="ECO:0000313" key="9">
    <source>
        <dbReference type="RefSeq" id="XP_032824266.1"/>
    </source>
</evidence>
<evidence type="ECO:0000313" key="8">
    <source>
        <dbReference type="Proteomes" id="UP001318040"/>
    </source>
</evidence>
<dbReference type="PROSITE" id="PS50262">
    <property type="entry name" value="G_PROTEIN_RECEP_F1_2"/>
    <property type="match status" value="1"/>
</dbReference>
<keyword evidence="4 5" id="KW-0472">Membrane</keyword>
<dbReference type="AlphaFoldDB" id="A0AAJ7TWG7"/>
<proteinExistence type="predicted"/>
<dbReference type="Gene3D" id="1.20.1070.10">
    <property type="entry name" value="Rhodopsin 7-helix transmembrane proteins"/>
    <property type="match status" value="1"/>
</dbReference>
<name>A0AAJ7TWG7_PETMA</name>
<feature type="transmembrane region" description="Helical" evidence="5">
    <location>
        <begin position="64"/>
        <end position="84"/>
    </location>
</feature>
<feature type="transmembrane region" description="Helical" evidence="5">
    <location>
        <begin position="181"/>
        <end position="204"/>
    </location>
</feature>
<organism evidence="8 9">
    <name type="scientific">Petromyzon marinus</name>
    <name type="common">Sea lamprey</name>
    <dbReference type="NCBI Taxonomy" id="7757"/>
    <lineage>
        <taxon>Eukaryota</taxon>
        <taxon>Metazoa</taxon>
        <taxon>Chordata</taxon>
        <taxon>Craniata</taxon>
        <taxon>Vertebrata</taxon>
        <taxon>Cyclostomata</taxon>
        <taxon>Hyperoartia</taxon>
        <taxon>Petromyzontiformes</taxon>
        <taxon>Petromyzontidae</taxon>
        <taxon>Petromyzon</taxon>
    </lineage>
</organism>
<keyword evidence="9" id="KW-0675">Receptor</keyword>
<dbReference type="InterPro" id="IPR017452">
    <property type="entry name" value="GPCR_Rhodpsn_7TM"/>
</dbReference>
<dbReference type="PANTHER" id="PTHR23112">
    <property type="entry name" value="G PROTEIN-COUPLED RECEPTOR 157-RELATED"/>
    <property type="match status" value="1"/>
</dbReference>
<dbReference type="GO" id="GO:0007189">
    <property type="term" value="P:adenylate cyclase-activating G protein-coupled receptor signaling pathway"/>
    <property type="evidence" value="ECO:0007669"/>
    <property type="project" value="TreeGrafter"/>
</dbReference>
<keyword evidence="2 5" id="KW-0812">Transmembrane</keyword>
<evidence type="ECO:0000259" key="7">
    <source>
        <dbReference type="PROSITE" id="PS50262"/>
    </source>
</evidence>
<dbReference type="KEGG" id="pmrn:116950525"/>
<feature type="domain" description="G-protein coupled receptors family 1 profile" evidence="7">
    <location>
        <begin position="43"/>
        <end position="211"/>
    </location>
</feature>
<dbReference type="InterPro" id="IPR017981">
    <property type="entry name" value="GPCR_2-like_7TM"/>
</dbReference>
<keyword evidence="3 5" id="KW-1133">Transmembrane helix</keyword>
<dbReference type="CTD" id="80045"/>
<keyword evidence="8" id="KW-1185">Reference proteome</keyword>
<evidence type="ECO:0000256" key="4">
    <source>
        <dbReference type="ARBA" id="ARBA00023136"/>
    </source>
</evidence>
<evidence type="ECO:0000256" key="1">
    <source>
        <dbReference type="ARBA" id="ARBA00004141"/>
    </source>
</evidence>
<dbReference type="Proteomes" id="UP001318040">
    <property type="component" value="Chromosome 39"/>
</dbReference>
<dbReference type="PROSITE" id="PS50261">
    <property type="entry name" value="G_PROTEIN_RECEP_F2_4"/>
    <property type="match status" value="1"/>
</dbReference>
<reference evidence="9" key="1">
    <citation type="submission" date="2025-08" db="UniProtKB">
        <authorList>
            <consortium name="RefSeq"/>
        </authorList>
    </citation>
    <scope>IDENTIFICATION</scope>
    <source>
        <tissue evidence="9">Sperm</tissue>
    </source>
</reference>
<feature type="transmembrane region" description="Helical" evidence="5">
    <location>
        <begin position="25"/>
        <end position="52"/>
    </location>
</feature>
<evidence type="ECO:0000259" key="6">
    <source>
        <dbReference type="PROSITE" id="PS50261"/>
    </source>
</evidence>
<dbReference type="SUPFAM" id="SSF81321">
    <property type="entry name" value="Family A G protein-coupled receptor-like"/>
    <property type="match status" value="1"/>
</dbReference>